<evidence type="ECO:0000313" key="1">
    <source>
        <dbReference type="EMBL" id="EKO50784.1"/>
    </source>
</evidence>
<dbReference type="AlphaFoldDB" id="A0A828Y7C0"/>
<accession>A0A828Y7C0</accession>
<reference evidence="1" key="1">
    <citation type="submission" date="2012-10" db="EMBL/GenBank/DDBJ databases">
        <authorList>
            <person name="Harkins D.M."/>
            <person name="Durkin A.S."/>
            <person name="Brinkac L.M."/>
            <person name="Selengut J.D."/>
            <person name="Sanka R."/>
            <person name="DePew J."/>
            <person name="Purushe J."/>
            <person name="Picardeau M."/>
            <person name="Werts C."/>
            <person name="Goarant C."/>
            <person name="Vinetz J.M."/>
            <person name="Sutton G.G."/>
            <person name="Nelson W.C."/>
            <person name="Fouts D.E."/>
        </authorList>
    </citation>
    <scope>NUCLEOTIDE SEQUENCE [LARGE SCALE GENOMIC DNA]</scope>
    <source>
        <strain evidence="1">200802841</strain>
    </source>
</reference>
<gene>
    <name evidence="1" type="ORF">LEP1GSC131_3260</name>
</gene>
<proteinExistence type="predicted"/>
<evidence type="ECO:0000313" key="2">
    <source>
        <dbReference type="Proteomes" id="UP000006339"/>
    </source>
</evidence>
<comment type="caution">
    <text evidence="1">The sequence shown here is derived from an EMBL/GenBank/DDBJ whole genome shotgun (WGS) entry which is preliminary data.</text>
</comment>
<sequence length="469" mass="50772">MRNQNNLTTVIRPIGRTAELLRARSGAEMYANDAMAGVASAGIAANGVSLIYTENFGKGDVRGSHGWQAQVSGLEVSYDNLAGYSASFQAASAMFDDTNLRITSSLTWSEKNGFNGSASYNFLSDEDMAKEAAKDAQKGAQKNQGNLFLNIMDGLGFNLGGQEGKATVWDNIKGAFSGAWNQITNPMETLKAIGNGFSKLGKGIAGLASSAWDSVSGFVSETYNKMFGGIDQVSASDNPLLSPQARERMAKLMIEQGRSIFPTENPDFVNELQPDGSFKLRQRTASDNLILTHTIALNDPNHENITLDAAKIAGFDATMDMIRGVRSNDIPEGLSKFLKVFAQHGITGEHDGSLTGRSHFGDLQELHAMADERGIEATKTKSEIVSAIVEMYKLTTAKDDQGNFLLPQSVRDGLIGSALHIIQDSFAQGHVWRNESGQIIMFQTYEVKVIDTQKWITVASMTQSLIKGQ</sequence>
<protein>
    <submittedName>
        <fullName evidence="1">Uncharacterized protein</fullName>
    </submittedName>
</protein>
<dbReference type="Proteomes" id="UP000006339">
    <property type="component" value="Unassembled WGS sequence"/>
</dbReference>
<name>A0A828Y7C0_9LEPT</name>
<keyword evidence="2" id="KW-1185">Reference proteome</keyword>
<dbReference type="EMBL" id="AKWH02000052">
    <property type="protein sequence ID" value="EKO50784.1"/>
    <property type="molecule type" value="Genomic_DNA"/>
</dbReference>
<organism evidence="1 2">
    <name type="scientific">Leptospira kirschneri str. 200802841</name>
    <dbReference type="NCBI Taxonomy" id="1193047"/>
    <lineage>
        <taxon>Bacteria</taxon>
        <taxon>Pseudomonadati</taxon>
        <taxon>Spirochaetota</taxon>
        <taxon>Spirochaetia</taxon>
        <taxon>Leptospirales</taxon>
        <taxon>Leptospiraceae</taxon>
        <taxon>Leptospira</taxon>
    </lineage>
</organism>